<dbReference type="Gene3D" id="2.40.10.500">
    <property type="match status" value="1"/>
</dbReference>
<dbReference type="InterPro" id="IPR011042">
    <property type="entry name" value="6-blade_b-propeller_TolB-like"/>
</dbReference>
<evidence type="ECO:0000313" key="6">
    <source>
        <dbReference type="Proteomes" id="UP000838412"/>
    </source>
</evidence>
<evidence type="ECO:0000256" key="3">
    <source>
        <dbReference type="SAM" id="MobiDB-lite"/>
    </source>
</evidence>
<evidence type="ECO:0000313" key="5">
    <source>
        <dbReference type="EMBL" id="CAH1270453.1"/>
    </source>
</evidence>
<dbReference type="Gene3D" id="2.120.10.30">
    <property type="entry name" value="TolB, C-terminal domain"/>
    <property type="match status" value="1"/>
</dbReference>
<feature type="repeat" description="NHL" evidence="2">
    <location>
        <begin position="461"/>
        <end position="502"/>
    </location>
</feature>
<evidence type="ECO:0000256" key="4">
    <source>
        <dbReference type="SAM" id="Phobius"/>
    </source>
</evidence>
<organism evidence="5 6">
    <name type="scientific">Branchiostoma lanceolatum</name>
    <name type="common">Common lancelet</name>
    <name type="synonym">Amphioxus lanceolatum</name>
    <dbReference type="NCBI Taxonomy" id="7740"/>
    <lineage>
        <taxon>Eukaryota</taxon>
        <taxon>Metazoa</taxon>
        <taxon>Chordata</taxon>
        <taxon>Cephalochordata</taxon>
        <taxon>Leptocardii</taxon>
        <taxon>Amphioxiformes</taxon>
        <taxon>Branchiostomatidae</taxon>
        <taxon>Branchiostoma</taxon>
    </lineage>
</organism>
<feature type="region of interest" description="Disordered" evidence="3">
    <location>
        <begin position="1"/>
        <end position="76"/>
    </location>
</feature>
<name>A0A8K0A9S5_BRALA</name>
<protein>
    <submittedName>
        <fullName evidence="5">TRIM3 protein</fullName>
    </submittedName>
</protein>
<feature type="region of interest" description="Disordered" evidence="3">
    <location>
        <begin position="202"/>
        <end position="254"/>
    </location>
</feature>
<keyword evidence="1" id="KW-0677">Repeat</keyword>
<sequence>MDTMDMTSDDSDGDTDHKIPDNMEATQADLPHIHDSSDSIAESVDQQDMQPQFHWIPNGLEGQNDNSSDHTEGSLQEICSDGSAEYSDQNYGPGCSPYNSPYHSPLPTICTSYTNIGNTEENQDLNVENPSPSAVCISYTHVDKAEQNQALYVDNPPIETEEFPSKDVYNTEGCNANNEVQYQLKDTFVKEAAATAYQCSGDVDDASVDRPDVQVDDEKSKAEGVDQDETRQQTVIKRSKDAEISDQGKSENTDDECIRPYAVAYCRDGHGKTTGEEDDVFDVQPYAVAYGEREVRYENQTPTGRSDDNFQSACGQPNTSTESVDGKKDGLQPNPMYSGNALLPNPMYISNALRPNPMYVPNVAQPRADGGRTCVASRSCLACVITTALVVVVLTVLTGLIIAKYIPGKQGSSIQKTWTDPTFTSKTTNDVTQHVEDLCTSSPPPYIEEKEIKDLKQTRIVFGEEGDEAGQLSGPYAVVVSPSSEIFVADTYNRRVQVFSMTGGYLRHFPAVVSRDEVDTIEPEDISIDGEGHLWVFGGIDAYMAGFVVRYTKMGHHLATLRATFTNNSFCGIAVDTIRKLVVVTEYWDKYGEVKLLHFNGTVVRKFRTKQGPVHPGLVAVGREGNLFVNDYWGDTSVYVYNNTGHYLFSFGGDKIGEVQPEIEDGSRVVADGIRVDSSGNVLVGTGSGGTVELFTEDGRYLRRVASGMYSSHGVAVGPAGQLVVTSSDNNTVTVFSHY</sequence>
<evidence type="ECO:0000256" key="1">
    <source>
        <dbReference type="ARBA" id="ARBA00022737"/>
    </source>
</evidence>
<dbReference type="InterPro" id="IPR050952">
    <property type="entry name" value="TRIM-NHL_E3_ligases"/>
</dbReference>
<reference evidence="5" key="1">
    <citation type="submission" date="2022-01" db="EMBL/GenBank/DDBJ databases">
        <authorList>
            <person name="Braso-Vives M."/>
        </authorList>
    </citation>
    <scope>NUCLEOTIDE SEQUENCE</scope>
</reference>
<accession>A0A8K0A9S5</accession>
<feature type="region of interest" description="Disordered" evidence="3">
    <location>
        <begin position="299"/>
        <end position="332"/>
    </location>
</feature>
<feature type="compositionally biased region" description="Polar residues" evidence="3">
    <location>
        <begin position="299"/>
        <end position="323"/>
    </location>
</feature>
<dbReference type="PANTHER" id="PTHR24104:SF50">
    <property type="entry name" value="SMP-30_GLUCONOLACTONASE_LRE-LIKE REGION DOMAIN-CONTAINING PROTEIN"/>
    <property type="match status" value="1"/>
</dbReference>
<dbReference type="InterPro" id="IPR001258">
    <property type="entry name" value="NHL_repeat"/>
</dbReference>
<dbReference type="GO" id="GO:0000209">
    <property type="term" value="P:protein polyubiquitination"/>
    <property type="evidence" value="ECO:0007669"/>
    <property type="project" value="TreeGrafter"/>
</dbReference>
<dbReference type="Proteomes" id="UP000838412">
    <property type="component" value="Chromosome 7"/>
</dbReference>
<keyword evidence="4" id="KW-0472">Membrane</keyword>
<keyword evidence="4" id="KW-1133">Transmembrane helix</keyword>
<dbReference type="EMBL" id="OV696692">
    <property type="protein sequence ID" value="CAH1270453.1"/>
    <property type="molecule type" value="Genomic_DNA"/>
</dbReference>
<dbReference type="GO" id="GO:0043161">
    <property type="term" value="P:proteasome-mediated ubiquitin-dependent protein catabolic process"/>
    <property type="evidence" value="ECO:0007669"/>
    <property type="project" value="TreeGrafter"/>
</dbReference>
<dbReference type="GO" id="GO:0061630">
    <property type="term" value="F:ubiquitin protein ligase activity"/>
    <property type="evidence" value="ECO:0007669"/>
    <property type="project" value="TreeGrafter"/>
</dbReference>
<feature type="compositionally biased region" description="Basic and acidic residues" evidence="3">
    <location>
        <begin position="207"/>
        <end position="231"/>
    </location>
</feature>
<evidence type="ECO:0000256" key="2">
    <source>
        <dbReference type="PROSITE-ProRule" id="PRU00504"/>
    </source>
</evidence>
<dbReference type="CDD" id="cd05819">
    <property type="entry name" value="NHL"/>
    <property type="match status" value="1"/>
</dbReference>
<feature type="compositionally biased region" description="Polar residues" evidence="3">
    <location>
        <begin position="38"/>
        <end position="50"/>
    </location>
</feature>
<keyword evidence="4" id="KW-0812">Transmembrane</keyword>
<proteinExistence type="predicted"/>
<dbReference type="SUPFAM" id="SSF101898">
    <property type="entry name" value="NHL repeat"/>
    <property type="match status" value="1"/>
</dbReference>
<dbReference type="PROSITE" id="PS51125">
    <property type="entry name" value="NHL"/>
    <property type="match status" value="1"/>
</dbReference>
<gene>
    <name evidence="5" type="primary">TRIM3</name>
    <name evidence="5" type="ORF">BLAG_LOCUS22736</name>
</gene>
<feature type="transmembrane region" description="Helical" evidence="4">
    <location>
        <begin position="384"/>
        <end position="406"/>
    </location>
</feature>
<dbReference type="OrthoDB" id="10060352at2759"/>
<dbReference type="AlphaFoldDB" id="A0A8K0A9S5"/>
<keyword evidence="6" id="KW-1185">Reference proteome</keyword>
<feature type="compositionally biased region" description="Basic and acidic residues" evidence="3">
    <location>
        <begin position="238"/>
        <end position="254"/>
    </location>
</feature>
<dbReference type="PANTHER" id="PTHR24104">
    <property type="entry name" value="E3 UBIQUITIN-PROTEIN LIGASE NHLRC1-RELATED"/>
    <property type="match status" value="1"/>
</dbReference>